<dbReference type="PANTHER" id="PTHR21327:SF18">
    <property type="entry name" value="3,4-DIHYDROXY-2-BUTANONE 4-PHOSPHATE SYNTHASE"/>
    <property type="match status" value="1"/>
</dbReference>
<organism evidence="6 7">
    <name type="scientific">Thalictrum thalictroides</name>
    <name type="common">Rue-anemone</name>
    <name type="synonym">Anemone thalictroides</name>
    <dbReference type="NCBI Taxonomy" id="46969"/>
    <lineage>
        <taxon>Eukaryota</taxon>
        <taxon>Viridiplantae</taxon>
        <taxon>Streptophyta</taxon>
        <taxon>Embryophyta</taxon>
        <taxon>Tracheophyta</taxon>
        <taxon>Spermatophyta</taxon>
        <taxon>Magnoliopsida</taxon>
        <taxon>Ranunculales</taxon>
        <taxon>Ranunculaceae</taxon>
        <taxon>Thalictroideae</taxon>
        <taxon>Thalictrum</taxon>
    </lineage>
</organism>
<evidence type="ECO:0000256" key="4">
    <source>
        <dbReference type="ARBA" id="ARBA00022619"/>
    </source>
</evidence>
<keyword evidence="7" id="KW-1185">Reference proteome</keyword>
<accession>A0A7J6W0J4</accession>
<dbReference type="GO" id="GO:0009507">
    <property type="term" value="C:chloroplast"/>
    <property type="evidence" value="ECO:0007669"/>
    <property type="project" value="TreeGrafter"/>
</dbReference>
<dbReference type="EC" id="4.1.99.12" evidence="3"/>
<dbReference type="OrthoDB" id="60371at2759"/>
<evidence type="ECO:0000256" key="5">
    <source>
        <dbReference type="ARBA" id="ARBA00022723"/>
    </source>
</evidence>
<sequence>MVNDKENEEKLRIAFTITVDTKHGTTTGVSAQDRTTTILVLASRDSKAEDFIRPGHIVPLRYRVGGVLKRRGHTEASVDLVILVGLNPVAVICEIVADDVSMARLPQLLEFAEEHNFKIISIAELI</sequence>
<dbReference type="SUPFAM" id="SSF55821">
    <property type="entry name" value="YrdC/RibB"/>
    <property type="match status" value="1"/>
</dbReference>
<feature type="non-terminal residue" evidence="6">
    <location>
        <position position="1"/>
    </location>
</feature>
<evidence type="ECO:0000256" key="3">
    <source>
        <dbReference type="ARBA" id="ARBA00012153"/>
    </source>
</evidence>
<comment type="similarity">
    <text evidence="2">In the C-terminal section; belongs to the GTP cyclohydrolase II family.</text>
</comment>
<evidence type="ECO:0000313" key="6">
    <source>
        <dbReference type="EMBL" id="KAF5190896.1"/>
    </source>
</evidence>
<protein>
    <recommendedName>
        <fullName evidence="3">3,4-dihydroxy-2-butanone-4-phosphate synthase</fullName>
        <ecNumber evidence="3">4.1.99.12</ecNumber>
    </recommendedName>
</protein>
<reference evidence="6 7" key="1">
    <citation type="submission" date="2020-06" db="EMBL/GenBank/DDBJ databases">
        <title>Transcriptomic and genomic resources for Thalictrum thalictroides and T. hernandezii: Facilitating candidate gene discovery in an emerging model plant lineage.</title>
        <authorList>
            <person name="Arias T."/>
            <person name="Riano-Pachon D.M."/>
            <person name="Di Stilio V.S."/>
        </authorList>
    </citation>
    <scope>NUCLEOTIDE SEQUENCE [LARGE SCALE GENOMIC DNA]</scope>
    <source>
        <strain evidence="7">cv. WT478/WT964</strain>
        <tissue evidence="6">Leaves</tissue>
    </source>
</reference>
<comment type="pathway">
    <text evidence="1">Cofactor biosynthesis; riboflavin biosynthesis; 2-hydroxy-3-oxobutyl phosphate from D-ribulose 5-phosphate: step 1/1.</text>
</comment>
<proteinExistence type="inferred from homology"/>
<evidence type="ECO:0000256" key="2">
    <source>
        <dbReference type="ARBA" id="ARBA00008976"/>
    </source>
</evidence>
<dbReference type="InterPro" id="IPR017945">
    <property type="entry name" value="DHBP_synth_RibB-like_a/b_dom"/>
</dbReference>
<name>A0A7J6W0J4_THATH</name>
<evidence type="ECO:0000256" key="1">
    <source>
        <dbReference type="ARBA" id="ARBA00004904"/>
    </source>
</evidence>
<dbReference type="GO" id="GO:0009231">
    <property type="term" value="P:riboflavin biosynthetic process"/>
    <property type="evidence" value="ECO:0007669"/>
    <property type="project" value="UniProtKB-UniPathway"/>
</dbReference>
<dbReference type="GO" id="GO:0046872">
    <property type="term" value="F:metal ion binding"/>
    <property type="evidence" value="ECO:0007669"/>
    <property type="project" value="UniProtKB-KW"/>
</dbReference>
<dbReference type="AlphaFoldDB" id="A0A7J6W0J4"/>
<dbReference type="GO" id="GO:0008686">
    <property type="term" value="F:3,4-dihydroxy-2-butanone-4-phosphate synthase activity"/>
    <property type="evidence" value="ECO:0007669"/>
    <property type="project" value="UniProtKB-EC"/>
</dbReference>
<dbReference type="Pfam" id="PF00926">
    <property type="entry name" value="DHBP_synthase"/>
    <property type="match status" value="1"/>
</dbReference>
<keyword evidence="5" id="KW-0479">Metal-binding</keyword>
<dbReference type="Gene3D" id="3.90.870.10">
    <property type="entry name" value="DHBP synthase"/>
    <property type="match status" value="1"/>
</dbReference>
<comment type="caution">
    <text evidence="6">The sequence shown here is derived from an EMBL/GenBank/DDBJ whole genome shotgun (WGS) entry which is preliminary data.</text>
</comment>
<dbReference type="Proteomes" id="UP000554482">
    <property type="component" value="Unassembled WGS sequence"/>
</dbReference>
<gene>
    <name evidence="6" type="ORF">FRX31_019517</name>
</gene>
<evidence type="ECO:0000313" key="7">
    <source>
        <dbReference type="Proteomes" id="UP000554482"/>
    </source>
</evidence>
<dbReference type="InterPro" id="IPR000422">
    <property type="entry name" value="DHBP_synthase_RibB"/>
</dbReference>
<dbReference type="EMBL" id="JABWDY010023473">
    <property type="protein sequence ID" value="KAF5190896.1"/>
    <property type="molecule type" value="Genomic_DNA"/>
</dbReference>
<dbReference type="PANTHER" id="PTHR21327">
    <property type="entry name" value="GTP CYCLOHYDROLASE II-RELATED"/>
    <property type="match status" value="1"/>
</dbReference>
<dbReference type="UniPathway" id="UPA00275"/>
<keyword evidence="4" id="KW-0686">Riboflavin biosynthesis</keyword>